<dbReference type="AlphaFoldDB" id="A0A9P6CZR5"/>
<dbReference type="Proteomes" id="UP000807469">
    <property type="component" value="Unassembled WGS sequence"/>
</dbReference>
<evidence type="ECO:0000313" key="2">
    <source>
        <dbReference type="Proteomes" id="UP000807469"/>
    </source>
</evidence>
<sequence length="450" mass="50327">MALTRTLSLPRQASRTQPPTLNLLPVRRYGSTGGYRLRLRSSIDTAIEASKYDLPALRVPMEMLEEIIEQYATVILAPAIGENAYPGSQKTAYKMLFAPLTLVSKDFRHLALREFFRILVFSTTEDSTGLLKFLDLLEAQYATKGRFGGYRWVRFLSAPSFLIPPNIRCLQNLNHLEELRVDFSHSGLILQRSCIGQLFSSLAASQNSVQNLTSLKLTELPRVDAQLLGYIAKGLPNLVRLHCTSTESLDLDCCANCYEDSMSRINHSPVPDIFPDVIRLANAFGSALVPLKNLTHIFFGIYLSPSDMLEMHTTHAPDDTTCSITVESVYNCAQCVIIYEKLTKQRELLTSLIVAHYLESLKTISWSSCFGVPCEEARDKNSNDAENVLQGGGDLRTDIRLFANFAWSSNVFDRLSDDAVQMPCKCEGHGFKTSFSVSRASEKIKVSRKL</sequence>
<dbReference type="EMBL" id="MU155135">
    <property type="protein sequence ID" value="KAF9485527.1"/>
    <property type="molecule type" value="Genomic_DNA"/>
</dbReference>
<gene>
    <name evidence="1" type="ORF">BDN70DRAFT_847856</name>
</gene>
<proteinExistence type="predicted"/>
<dbReference type="OrthoDB" id="3159295at2759"/>
<protein>
    <submittedName>
        <fullName evidence="1">Uncharacterized protein</fullName>
    </submittedName>
</protein>
<comment type="caution">
    <text evidence="1">The sequence shown here is derived from an EMBL/GenBank/DDBJ whole genome shotgun (WGS) entry which is preliminary data.</text>
</comment>
<accession>A0A9P6CZR5</accession>
<organism evidence="1 2">
    <name type="scientific">Pholiota conissans</name>
    <dbReference type="NCBI Taxonomy" id="109636"/>
    <lineage>
        <taxon>Eukaryota</taxon>
        <taxon>Fungi</taxon>
        <taxon>Dikarya</taxon>
        <taxon>Basidiomycota</taxon>
        <taxon>Agaricomycotina</taxon>
        <taxon>Agaricomycetes</taxon>
        <taxon>Agaricomycetidae</taxon>
        <taxon>Agaricales</taxon>
        <taxon>Agaricineae</taxon>
        <taxon>Strophariaceae</taxon>
        <taxon>Pholiota</taxon>
    </lineage>
</organism>
<reference evidence="1" key="1">
    <citation type="submission" date="2020-11" db="EMBL/GenBank/DDBJ databases">
        <authorList>
            <consortium name="DOE Joint Genome Institute"/>
            <person name="Ahrendt S."/>
            <person name="Riley R."/>
            <person name="Andreopoulos W."/>
            <person name="Labutti K."/>
            <person name="Pangilinan J."/>
            <person name="Ruiz-Duenas F.J."/>
            <person name="Barrasa J.M."/>
            <person name="Sanchez-Garcia M."/>
            <person name="Camarero S."/>
            <person name="Miyauchi S."/>
            <person name="Serrano A."/>
            <person name="Linde D."/>
            <person name="Babiker R."/>
            <person name="Drula E."/>
            <person name="Ayuso-Fernandez I."/>
            <person name="Pacheco R."/>
            <person name="Padilla G."/>
            <person name="Ferreira P."/>
            <person name="Barriuso J."/>
            <person name="Kellner H."/>
            <person name="Castanera R."/>
            <person name="Alfaro M."/>
            <person name="Ramirez L."/>
            <person name="Pisabarro A.G."/>
            <person name="Kuo A."/>
            <person name="Tritt A."/>
            <person name="Lipzen A."/>
            <person name="He G."/>
            <person name="Yan M."/>
            <person name="Ng V."/>
            <person name="Cullen D."/>
            <person name="Martin F."/>
            <person name="Rosso M.-N."/>
            <person name="Henrissat B."/>
            <person name="Hibbett D."/>
            <person name="Martinez A.T."/>
            <person name="Grigoriev I.V."/>
        </authorList>
    </citation>
    <scope>NUCLEOTIDE SEQUENCE</scope>
    <source>
        <strain evidence="1">CIRM-BRFM 674</strain>
    </source>
</reference>
<evidence type="ECO:0000313" key="1">
    <source>
        <dbReference type="EMBL" id="KAF9485527.1"/>
    </source>
</evidence>
<keyword evidence="2" id="KW-1185">Reference proteome</keyword>
<name>A0A9P6CZR5_9AGAR</name>